<evidence type="ECO:0000256" key="1">
    <source>
        <dbReference type="ARBA" id="ARBA00022801"/>
    </source>
</evidence>
<dbReference type="InterPro" id="IPR008979">
    <property type="entry name" value="Galactose-bd-like_sf"/>
</dbReference>
<feature type="region of interest" description="Disordered" evidence="2">
    <location>
        <begin position="538"/>
        <end position="559"/>
    </location>
</feature>
<feature type="compositionally biased region" description="Basic and acidic residues" evidence="2">
    <location>
        <begin position="539"/>
        <end position="559"/>
    </location>
</feature>
<name>A0A2X0LRT5_9BASI</name>
<dbReference type="Gene3D" id="2.60.120.260">
    <property type="entry name" value="Galactose-binding domain-like"/>
    <property type="match status" value="1"/>
</dbReference>
<sequence length="576" mass="64571">MPVIQDEIIYRPLNKPQEGVNGYQGFQPGKVETLPKGFTGKGWDGLNSRTLTSDILVEHDVEIVVRDGARLYADIYRPPGSDEKVPVIIGWGPYGKKYSATDMLPVCTWKCGVIPSDLSGFEKFEGLDPAIWCPKGYAIASIDQRGAGCSDGNVQMIGSKDVEDGYDVIEWLAKREWCNGKVGMAGNSYLAISQYFIAALQPPSLAGIAPWDGLSDLYREQFVLGGIFNLSNFALIASLIIRGNGGIEDFAANYRRYPKATSEFWSDKRVDMTKINVPCYLAGSDVSSLHTMGTLRAWTEIGSKDKWLRWGGYQEWFDLYSEPHNQEELLGFFDLYLKGKKNGWAEATPRVRMTILNFGDKDPVENIVVDNWPLPQTLSYNSEVVGSPGTRSFIYTFDKQTRIVGLPKAHLFVSCTASDDLCIYIELRKLDASGKLIKHVQVSTERRWIKKYEDIPEKDHSGVIIHSGSAGMLRASRRKIDPSRTWHPHAPFHPHDEDQKIPPGQIVELEIGIWHMGVQFEAGESLRFDVFGQSSLNSELKEGQGSRPEDERNKGEHMIHFGGEYPSRVILPIVPM</sequence>
<dbReference type="STRING" id="796604.A0A2X0LRT5"/>
<accession>A0A2X0LRT5</accession>
<dbReference type="PANTHER" id="PTHR43056:SF10">
    <property type="entry name" value="COCE_NOND FAMILY, PUTATIVE (AFU_ORTHOLOGUE AFUA_7G00600)-RELATED"/>
    <property type="match status" value="1"/>
</dbReference>
<evidence type="ECO:0000259" key="3">
    <source>
        <dbReference type="SMART" id="SM00939"/>
    </source>
</evidence>
<dbReference type="Gene3D" id="3.40.50.1820">
    <property type="entry name" value="alpha/beta hydrolase"/>
    <property type="match status" value="1"/>
</dbReference>
<evidence type="ECO:0000256" key="2">
    <source>
        <dbReference type="SAM" id="MobiDB-lite"/>
    </source>
</evidence>
<dbReference type="NCBIfam" id="TIGR00976">
    <property type="entry name" value="CocE_NonD"/>
    <property type="match status" value="1"/>
</dbReference>
<gene>
    <name evidence="4" type="primary">BQ5605_C013g07345</name>
    <name evidence="4" type="ORF">BQ5605_C013G07345</name>
</gene>
<dbReference type="EMBL" id="FQNC01000013">
    <property type="protein sequence ID" value="SGY15362.1"/>
    <property type="molecule type" value="Genomic_DNA"/>
</dbReference>
<dbReference type="PANTHER" id="PTHR43056">
    <property type="entry name" value="PEPTIDASE S9 PROLYL OLIGOPEPTIDASE"/>
    <property type="match status" value="1"/>
</dbReference>
<keyword evidence="5" id="KW-1185">Reference proteome</keyword>
<keyword evidence="1" id="KW-0378">Hydrolase</keyword>
<dbReference type="Proteomes" id="UP000249464">
    <property type="component" value="Unassembled WGS sequence"/>
</dbReference>
<evidence type="ECO:0000313" key="4">
    <source>
        <dbReference type="EMBL" id="SGY15362.1"/>
    </source>
</evidence>
<reference evidence="4 5" key="1">
    <citation type="submission" date="2016-11" db="EMBL/GenBank/DDBJ databases">
        <authorList>
            <person name="Jaros S."/>
            <person name="Januszkiewicz K."/>
            <person name="Wedrychowicz H."/>
        </authorList>
    </citation>
    <scope>NUCLEOTIDE SEQUENCE [LARGE SCALE GENOMIC DNA]</scope>
</reference>
<dbReference type="Pfam" id="PF02129">
    <property type="entry name" value="Peptidase_S15"/>
    <property type="match status" value="1"/>
</dbReference>
<dbReference type="SMART" id="SM00939">
    <property type="entry name" value="PepX_C"/>
    <property type="match status" value="1"/>
</dbReference>
<dbReference type="InterPro" id="IPR029058">
    <property type="entry name" value="AB_hydrolase_fold"/>
</dbReference>
<protein>
    <submittedName>
        <fullName evidence="4">BQ5605_C013g07345 protein</fullName>
    </submittedName>
</protein>
<dbReference type="SUPFAM" id="SSF53474">
    <property type="entry name" value="alpha/beta-Hydrolases"/>
    <property type="match status" value="1"/>
</dbReference>
<dbReference type="SUPFAM" id="SSF49785">
    <property type="entry name" value="Galactose-binding domain-like"/>
    <property type="match status" value="1"/>
</dbReference>
<dbReference type="InterPro" id="IPR000383">
    <property type="entry name" value="Xaa-Pro-like_dom"/>
</dbReference>
<dbReference type="Gene3D" id="1.10.3020.20">
    <property type="match status" value="1"/>
</dbReference>
<dbReference type="InterPro" id="IPR050585">
    <property type="entry name" value="Xaa-Pro_dipeptidyl-ppase/CocE"/>
</dbReference>
<dbReference type="AlphaFoldDB" id="A0A2X0LRT5"/>
<dbReference type="InterPro" id="IPR005674">
    <property type="entry name" value="CocE/Ser_esterase"/>
</dbReference>
<dbReference type="InterPro" id="IPR013736">
    <property type="entry name" value="Xaa-Pro_dipept_C"/>
</dbReference>
<dbReference type="Pfam" id="PF08530">
    <property type="entry name" value="PepX_C"/>
    <property type="match status" value="1"/>
</dbReference>
<proteinExistence type="predicted"/>
<evidence type="ECO:0000313" key="5">
    <source>
        <dbReference type="Proteomes" id="UP000249464"/>
    </source>
</evidence>
<dbReference type="GO" id="GO:0008239">
    <property type="term" value="F:dipeptidyl-peptidase activity"/>
    <property type="evidence" value="ECO:0007669"/>
    <property type="project" value="InterPro"/>
</dbReference>
<organism evidence="4 5">
    <name type="scientific">Microbotryum silenes-dioicae</name>
    <dbReference type="NCBI Taxonomy" id="796604"/>
    <lineage>
        <taxon>Eukaryota</taxon>
        <taxon>Fungi</taxon>
        <taxon>Dikarya</taxon>
        <taxon>Basidiomycota</taxon>
        <taxon>Pucciniomycotina</taxon>
        <taxon>Microbotryomycetes</taxon>
        <taxon>Microbotryales</taxon>
        <taxon>Microbotryaceae</taxon>
        <taxon>Microbotryum</taxon>
    </lineage>
</organism>
<feature type="domain" description="Xaa-Pro dipeptidyl-peptidase C-terminal" evidence="3">
    <location>
        <begin position="330"/>
        <end position="570"/>
    </location>
</feature>